<evidence type="ECO:0000256" key="1">
    <source>
        <dbReference type="ARBA" id="ARBA00009437"/>
    </source>
</evidence>
<keyword evidence="4" id="KW-0804">Transcription</keyword>
<dbReference type="InterPro" id="IPR000847">
    <property type="entry name" value="LysR_HTH_N"/>
</dbReference>
<dbReference type="InterPro" id="IPR005119">
    <property type="entry name" value="LysR_subst-bd"/>
</dbReference>
<dbReference type="PROSITE" id="PS50931">
    <property type="entry name" value="HTH_LYSR"/>
    <property type="match status" value="1"/>
</dbReference>
<dbReference type="Pfam" id="PF00126">
    <property type="entry name" value="HTH_1"/>
    <property type="match status" value="1"/>
</dbReference>
<dbReference type="Proteomes" id="UP000441586">
    <property type="component" value="Unassembled WGS sequence"/>
</dbReference>
<dbReference type="EMBL" id="WSFO01000010">
    <property type="protein sequence ID" value="KAE9628264.1"/>
    <property type="molecule type" value="Genomic_DNA"/>
</dbReference>
<keyword evidence="2" id="KW-0805">Transcription regulation</keyword>
<dbReference type="Gene3D" id="3.40.190.10">
    <property type="entry name" value="Periplasmic binding protein-like II"/>
    <property type="match status" value="2"/>
</dbReference>
<evidence type="ECO:0000256" key="4">
    <source>
        <dbReference type="ARBA" id="ARBA00023163"/>
    </source>
</evidence>
<gene>
    <name evidence="6" type="ORF">GP644_16670</name>
</gene>
<dbReference type="PANTHER" id="PTHR30126">
    <property type="entry name" value="HTH-TYPE TRANSCRIPTIONAL REGULATOR"/>
    <property type="match status" value="1"/>
</dbReference>
<sequence>MDLKFVSSLIAVVDRGSLAAAARAEGITASAVTQRVAALEAELQVSLLLRAGRVMQPTPQCRAVLPLLRQILALRTDVRAKLQQRNMTGPLRLGAISTALADYAPNLVRVLRLQAPEVELKLVPGTSRELYAAFEADKLDAALLVRPPFDWPKTLVFTPIEHQNILLIQPAGVQDVSDLPFIVYSRDAWGGAACWTALTNLEPMPKILAEMDAVETIAQMVQDGLGQAVLPEWSGGAYRMPNVITAALDAPARDVGLLTRTRDKDRPVLQLLMTTLQKT</sequence>
<dbReference type="GO" id="GO:0003700">
    <property type="term" value="F:DNA-binding transcription factor activity"/>
    <property type="evidence" value="ECO:0007669"/>
    <property type="project" value="InterPro"/>
</dbReference>
<evidence type="ECO:0000259" key="5">
    <source>
        <dbReference type="PROSITE" id="PS50931"/>
    </source>
</evidence>
<reference evidence="6 7" key="1">
    <citation type="submission" date="2019-12" db="EMBL/GenBank/DDBJ databases">
        <authorList>
            <person name="Zhang Y.-J."/>
        </authorList>
    </citation>
    <scope>NUCLEOTIDE SEQUENCE [LARGE SCALE GENOMIC DNA]</scope>
    <source>
        <strain evidence="6 7">H18S-6</strain>
    </source>
</reference>
<dbReference type="RefSeq" id="WP_158980501.1">
    <property type="nucleotide sequence ID" value="NZ_WSFO01000010.1"/>
</dbReference>
<evidence type="ECO:0000256" key="2">
    <source>
        <dbReference type="ARBA" id="ARBA00023015"/>
    </source>
</evidence>
<dbReference type="InterPro" id="IPR036388">
    <property type="entry name" value="WH-like_DNA-bd_sf"/>
</dbReference>
<dbReference type="GO" id="GO:0000976">
    <property type="term" value="F:transcription cis-regulatory region binding"/>
    <property type="evidence" value="ECO:0007669"/>
    <property type="project" value="TreeGrafter"/>
</dbReference>
<dbReference type="AlphaFoldDB" id="A0A6A4RGN2"/>
<dbReference type="InterPro" id="IPR036390">
    <property type="entry name" value="WH_DNA-bd_sf"/>
</dbReference>
<dbReference type="SUPFAM" id="SSF53850">
    <property type="entry name" value="Periplasmic binding protein-like II"/>
    <property type="match status" value="1"/>
</dbReference>
<feature type="domain" description="HTH lysR-type" evidence="5">
    <location>
        <begin position="1"/>
        <end position="58"/>
    </location>
</feature>
<protein>
    <submittedName>
        <fullName evidence="6">LysR family transcriptional regulator</fullName>
    </submittedName>
</protein>
<proteinExistence type="inferred from homology"/>
<evidence type="ECO:0000256" key="3">
    <source>
        <dbReference type="ARBA" id="ARBA00023125"/>
    </source>
</evidence>
<name>A0A6A4RGN2_9RHOB</name>
<organism evidence="6 7">
    <name type="scientific">Parasedimentitalea maritima</name>
    <dbReference type="NCBI Taxonomy" id="2578117"/>
    <lineage>
        <taxon>Bacteria</taxon>
        <taxon>Pseudomonadati</taxon>
        <taxon>Pseudomonadota</taxon>
        <taxon>Alphaproteobacteria</taxon>
        <taxon>Rhodobacterales</taxon>
        <taxon>Paracoccaceae</taxon>
        <taxon>Parasedimentitalea</taxon>
    </lineage>
</organism>
<comment type="similarity">
    <text evidence="1">Belongs to the LysR transcriptional regulatory family.</text>
</comment>
<keyword evidence="3" id="KW-0238">DNA-binding</keyword>
<comment type="caution">
    <text evidence="6">The sequence shown here is derived from an EMBL/GenBank/DDBJ whole genome shotgun (WGS) entry which is preliminary data.</text>
</comment>
<accession>A0A6A4RGN2</accession>
<dbReference type="Gene3D" id="1.10.10.10">
    <property type="entry name" value="Winged helix-like DNA-binding domain superfamily/Winged helix DNA-binding domain"/>
    <property type="match status" value="1"/>
</dbReference>
<dbReference type="PANTHER" id="PTHR30126:SF94">
    <property type="entry name" value="LYSR FAMILY TRANSCRIPTIONAL REGULATOR"/>
    <property type="match status" value="1"/>
</dbReference>
<evidence type="ECO:0000313" key="7">
    <source>
        <dbReference type="Proteomes" id="UP000441586"/>
    </source>
</evidence>
<dbReference type="Pfam" id="PF03466">
    <property type="entry name" value="LysR_substrate"/>
    <property type="match status" value="1"/>
</dbReference>
<dbReference type="SUPFAM" id="SSF46785">
    <property type="entry name" value="Winged helix' DNA-binding domain"/>
    <property type="match status" value="1"/>
</dbReference>
<evidence type="ECO:0000313" key="6">
    <source>
        <dbReference type="EMBL" id="KAE9628264.1"/>
    </source>
</evidence>